<dbReference type="OrthoDB" id="5325276at2759"/>
<dbReference type="HOGENOM" id="CLU_041689_0_0_1"/>
<name>A0A0D1VUZ7_9EURO</name>
<evidence type="ECO:0000313" key="2">
    <source>
        <dbReference type="EMBL" id="KIV80010.1"/>
    </source>
</evidence>
<feature type="compositionally biased region" description="Polar residues" evidence="1">
    <location>
        <begin position="240"/>
        <end position="263"/>
    </location>
</feature>
<feature type="compositionally biased region" description="Polar residues" evidence="1">
    <location>
        <begin position="122"/>
        <end position="154"/>
    </location>
</feature>
<feature type="compositionally biased region" description="Low complexity" evidence="1">
    <location>
        <begin position="155"/>
        <end position="166"/>
    </location>
</feature>
<feature type="compositionally biased region" description="Basic and acidic residues" evidence="1">
    <location>
        <begin position="416"/>
        <end position="434"/>
    </location>
</feature>
<gene>
    <name evidence="2" type="ORF">PV11_07545</name>
</gene>
<feature type="region of interest" description="Disordered" evidence="1">
    <location>
        <begin position="409"/>
        <end position="451"/>
    </location>
</feature>
<feature type="region of interest" description="Disordered" evidence="1">
    <location>
        <begin position="1"/>
        <end position="96"/>
    </location>
</feature>
<feature type="compositionally biased region" description="Polar residues" evidence="1">
    <location>
        <begin position="81"/>
        <end position="96"/>
    </location>
</feature>
<dbReference type="Proteomes" id="UP000053599">
    <property type="component" value="Unassembled WGS sequence"/>
</dbReference>
<reference evidence="2 3" key="1">
    <citation type="submission" date="2015-01" db="EMBL/GenBank/DDBJ databases">
        <title>The Genome Sequence of Exophiala sideris CBS121828.</title>
        <authorList>
            <consortium name="The Broad Institute Genomics Platform"/>
            <person name="Cuomo C."/>
            <person name="de Hoog S."/>
            <person name="Gorbushina A."/>
            <person name="Stielow B."/>
            <person name="Teixiera M."/>
            <person name="Abouelleil A."/>
            <person name="Chapman S.B."/>
            <person name="Priest M."/>
            <person name="Young S.K."/>
            <person name="Wortman J."/>
            <person name="Nusbaum C."/>
            <person name="Birren B."/>
        </authorList>
    </citation>
    <scope>NUCLEOTIDE SEQUENCE [LARGE SCALE GENOMIC DNA]</scope>
    <source>
        <strain evidence="2 3">CBS 121828</strain>
    </source>
</reference>
<accession>A0A0D1VUZ7</accession>
<evidence type="ECO:0000313" key="3">
    <source>
        <dbReference type="Proteomes" id="UP000053599"/>
    </source>
</evidence>
<dbReference type="EMBL" id="KN846953">
    <property type="protein sequence ID" value="KIV80010.1"/>
    <property type="molecule type" value="Genomic_DNA"/>
</dbReference>
<feature type="compositionally biased region" description="Low complexity" evidence="1">
    <location>
        <begin position="1"/>
        <end position="36"/>
    </location>
</feature>
<feature type="compositionally biased region" description="Polar residues" evidence="1">
    <location>
        <begin position="435"/>
        <end position="451"/>
    </location>
</feature>
<sequence length="451" mass="50058">MHTGATHSSSNSTSSSTAISNTTSSSSRITDTWSTTPRQGKRNLYLFPSNNARKAEATTPPKHVIRSVPSRSRMRKEPSSCALTDSQHASDMAQPLSTNQRLSFDHPESLTALPQLPDQAIPQRSSSLRKNSVSQTAHRPQTAKSQTKSSNHAKSSPPSALPLRPRTYPSQDTLPRSAPRGNGPSFSSTSLSREQGATTPRTPRHVPLAPYDPSPLNPLYYTPSPSSEMSNGIPFRPAGSTWSPSQDEASVRPSSQHVQLPSNFQPGTKVHTDVETIFHPAVTQEVVKQHTVKVVRDEISRDLHIHHFYTYVQPVKVVEVLPARHFVYDEVTGEKVEIPTPAGWALPSDMTARTWNYDTHIRDLKPEYRHYVVDEERPNGELESPPPEYPPVNAGRKMKTATWSPFPRIAGQSYARRADDSSRVDDTNRIDNTNRVDNASRVANTSRANRF</sequence>
<feature type="region of interest" description="Disordered" evidence="1">
    <location>
        <begin position="113"/>
        <end position="263"/>
    </location>
</feature>
<feature type="compositionally biased region" description="Polar residues" evidence="1">
    <location>
        <begin position="184"/>
        <end position="201"/>
    </location>
</feature>
<evidence type="ECO:0000256" key="1">
    <source>
        <dbReference type="SAM" id="MobiDB-lite"/>
    </source>
</evidence>
<organism evidence="2 3">
    <name type="scientific">Exophiala sideris</name>
    <dbReference type="NCBI Taxonomy" id="1016849"/>
    <lineage>
        <taxon>Eukaryota</taxon>
        <taxon>Fungi</taxon>
        <taxon>Dikarya</taxon>
        <taxon>Ascomycota</taxon>
        <taxon>Pezizomycotina</taxon>
        <taxon>Eurotiomycetes</taxon>
        <taxon>Chaetothyriomycetidae</taxon>
        <taxon>Chaetothyriales</taxon>
        <taxon>Herpotrichiellaceae</taxon>
        <taxon>Exophiala</taxon>
    </lineage>
</organism>
<protein>
    <submittedName>
        <fullName evidence="2">Uncharacterized protein</fullName>
    </submittedName>
</protein>
<dbReference type="AlphaFoldDB" id="A0A0D1VUZ7"/>
<proteinExistence type="predicted"/>